<dbReference type="InterPro" id="IPR036291">
    <property type="entry name" value="NAD(P)-bd_dom_sf"/>
</dbReference>
<proteinExistence type="predicted"/>
<dbReference type="AlphaFoldDB" id="A0A521DNS1"/>
<protein>
    <submittedName>
        <fullName evidence="1">Predicted dehydrogenase</fullName>
    </submittedName>
</protein>
<sequence length="284" mass="32259">MKIGIVGSAERAIAWEKHLRTHQSVSEVTIAAKLSSIGPIDACFLLDDTPNRLEHLLETVKMGLHTFLVGPLPTGNTKLIKKVYHAAEEANVRIQFSHWPTLNPASKWMAKKIIKPTFMQVVREMPHAQRTESDSSFDYLWINELAFCLRWINGAVHHTDLKSVTLNSQNPHALHLFIRFDSGATANIYLNAASQTASHHRVAADHNYLADCNALEQTVRLAEEHDSSHLYFKRQSFDASKSAELAAMEFIKSIQLKRPTIYNGYHLMELNKTLDKIDRRLNRV</sequence>
<evidence type="ECO:0000313" key="2">
    <source>
        <dbReference type="Proteomes" id="UP000317593"/>
    </source>
</evidence>
<dbReference type="Proteomes" id="UP000317593">
    <property type="component" value="Unassembled WGS sequence"/>
</dbReference>
<dbReference type="OrthoDB" id="1523437at2"/>
<accession>A0A521DNS1</accession>
<dbReference type="EMBL" id="FXTH01000011">
    <property type="protein sequence ID" value="SMO72721.1"/>
    <property type="molecule type" value="Genomic_DNA"/>
</dbReference>
<keyword evidence="2" id="KW-1185">Reference proteome</keyword>
<evidence type="ECO:0000313" key="1">
    <source>
        <dbReference type="EMBL" id="SMO72721.1"/>
    </source>
</evidence>
<dbReference type="RefSeq" id="WP_142714949.1">
    <property type="nucleotide sequence ID" value="NZ_FXTH01000011.1"/>
</dbReference>
<reference evidence="1 2" key="1">
    <citation type="submission" date="2017-05" db="EMBL/GenBank/DDBJ databases">
        <authorList>
            <person name="Varghese N."/>
            <person name="Submissions S."/>
        </authorList>
    </citation>
    <scope>NUCLEOTIDE SEQUENCE [LARGE SCALE GENOMIC DNA]</scope>
    <source>
        <strain evidence="1 2">DSM 21194</strain>
    </source>
</reference>
<gene>
    <name evidence="1" type="ORF">SAMN06265218_11133</name>
</gene>
<organism evidence="1 2">
    <name type="scientific">Fodinibius sediminis</name>
    <dbReference type="NCBI Taxonomy" id="1214077"/>
    <lineage>
        <taxon>Bacteria</taxon>
        <taxon>Pseudomonadati</taxon>
        <taxon>Balneolota</taxon>
        <taxon>Balneolia</taxon>
        <taxon>Balneolales</taxon>
        <taxon>Balneolaceae</taxon>
        <taxon>Fodinibius</taxon>
    </lineage>
</organism>
<dbReference type="SUPFAM" id="SSF51735">
    <property type="entry name" value="NAD(P)-binding Rossmann-fold domains"/>
    <property type="match status" value="1"/>
</dbReference>
<name>A0A521DNS1_9BACT</name>